<dbReference type="EC" id="1.14.11.-" evidence="3"/>
<dbReference type="GO" id="GO:0005506">
    <property type="term" value="F:iron ion binding"/>
    <property type="evidence" value="ECO:0007669"/>
    <property type="project" value="UniProtKB-UniRule"/>
</dbReference>
<keyword evidence="3" id="KW-0805">Transcription regulation</keyword>
<feature type="domain" description="JmjC" evidence="5">
    <location>
        <begin position="118"/>
        <end position="250"/>
    </location>
</feature>
<dbReference type="GO" id="GO:0032453">
    <property type="term" value="F:histone H3K4 demethylase activity"/>
    <property type="evidence" value="ECO:0007669"/>
    <property type="project" value="TreeGrafter"/>
</dbReference>
<dbReference type="Proteomes" id="UP000601435">
    <property type="component" value="Unassembled WGS sequence"/>
</dbReference>
<evidence type="ECO:0000256" key="4">
    <source>
        <dbReference type="SAM" id="SignalP"/>
    </source>
</evidence>
<keyword evidence="4" id="KW-0732">Signal</keyword>
<dbReference type="AlphaFoldDB" id="A0A812VI12"/>
<feature type="signal peptide" evidence="4">
    <location>
        <begin position="1"/>
        <end position="20"/>
    </location>
</feature>
<keyword evidence="1 3" id="KW-0479">Metal-binding</keyword>
<keyword evidence="7" id="KW-1185">Reference proteome</keyword>
<keyword evidence="3" id="KW-0223">Dioxygenase</keyword>
<comment type="subcellular location">
    <subcellularLocation>
        <location evidence="3">Nucleus</location>
    </subcellularLocation>
</comment>
<evidence type="ECO:0000313" key="7">
    <source>
        <dbReference type="Proteomes" id="UP000601435"/>
    </source>
</evidence>
<evidence type="ECO:0000256" key="2">
    <source>
        <dbReference type="ARBA" id="ARBA00023004"/>
    </source>
</evidence>
<dbReference type="GO" id="GO:0005730">
    <property type="term" value="C:nucleolus"/>
    <property type="evidence" value="ECO:0007669"/>
    <property type="project" value="TreeGrafter"/>
</dbReference>
<protein>
    <recommendedName>
        <fullName evidence="3">Bifunctional lysine-specific demethylase and histidyl-hydroxylase</fullName>
        <ecNumber evidence="3">1.14.11.-</ecNumber>
    </recommendedName>
</protein>
<accession>A0A812VI12</accession>
<dbReference type="InterPro" id="IPR039994">
    <property type="entry name" value="NO66-like"/>
</dbReference>
<sequence length="508" mass="57387">MKRSFLRQALPLWLLRSVTAADILEQWIHPLEREPFFNDVFERTWAHFPHPEPLVPITLDHVVEWIRSQGSSQETLELLRHPVTQKSFRPSPTATSSLQQISEAFMQGFSMVINSLHKWSEPGARLAKQLYAAAYLPVDVYMYLTPPHSHSYGLHSDVMDAFMVQLSGRKEWTVCDVPSWMAPRQLPEKILENFNVSCSNVTLQGGDVMYLPFGTLHRANTDSDFSMHLTVNLERQFYVWQALFLAMIHKALQPSLRIKKFALGRDFQPDDDELPLVAFLSQLTASVPEMARVPGFSISGTSAVKLLTSLCNQDLPEEYLPLLTKEFQDLTSRLEAAASKSKRQTLKLKGKAVSIPKTLEKLREEPPHLLWALELARFHSMKHNSVMAEPNPFVSLSTARSKDPKAFLGLPLSQFPQKALSLSLPEDARLVRAPQLRALLLSEENVTKLWVNEETFQLRPEEVPAALFCLGLFAQNTSRGQAFHLKDVPTGATNLLPKLLSLGALLLI</sequence>
<gene>
    <name evidence="6" type="ORF">SNEC2469_LOCUS18144</name>
</gene>
<keyword evidence="2 3" id="KW-0408">Iron</keyword>
<dbReference type="InterPro" id="IPR003347">
    <property type="entry name" value="JmjC_dom"/>
</dbReference>
<keyword evidence="3" id="KW-0804">Transcription</keyword>
<dbReference type="Pfam" id="PF08007">
    <property type="entry name" value="JmjC_2"/>
    <property type="match status" value="1"/>
</dbReference>
<reference evidence="6" key="1">
    <citation type="submission" date="2021-02" db="EMBL/GenBank/DDBJ databases">
        <authorList>
            <person name="Dougan E. K."/>
            <person name="Rhodes N."/>
            <person name="Thang M."/>
            <person name="Chan C."/>
        </authorList>
    </citation>
    <scope>NUCLEOTIDE SEQUENCE</scope>
</reference>
<name>A0A812VI12_9DINO</name>
<evidence type="ECO:0000256" key="3">
    <source>
        <dbReference type="RuleBase" id="RU366061"/>
    </source>
</evidence>
<keyword evidence="3" id="KW-0560">Oxidoreductase</keyword>
<dbReference type="OrthoDB" id="425950at2759"/>
<dbReference type="PANTHER" id="PTHR13096:SF8">
    <property type="entry name" value="RIBOSOMAL OXYGENASE 1"/>
    <property type="match status" value="1"/>
</dbReference>
<organism evidence="6 7">
    <name type="scientific">Symbiodinium necroappetens</name>
    <dbReference type="NCBI Taxonomy" id="1628268"/>
    <lineage>
        <taxon>Eukaryota</taxon>
        <taxon>Sar</taxon>
        <taxon>Alveolata</taxon>
        <taxon>Dinophyceae</taxon>
        <taxon>Suessiales</taxon>
        <taxon>Symbiodiniaceae</taxon>
        <taxon>Symbiodinium</taxon>
    </lineage>
</organism>
<evidence type="ECO:0000259" key="5">
    <source>
        <dbReference type="PROSITE" id="PS51184"/>
    </source>
</evidence>
<keyword evidence="3" id="KW-0539">Nucleus</keyword>
<dbReference type="SUPFAM" id="SSF51197">
    <property type="entry name" value="Clavaminate synthase-like"/>
    <property type="match status" value="1"/>
</dbReference>
<comment type="function">
    <text evidence="3">Oxygenase that can act as both a histone lysine demethylase and a ribosomal histidine hydroxylase.</text>
</comment>
<dbReference type="PROSITE" id="PS51184">
    <property type="entry name" value="JMJC"/>
    <property type="match status" value="1"/>
</dbReference>
<dbReference type="Gene3D" id="2.60.120.650">
    <property type="entry name" value="Cupin"/>
    <property type="match status" value="1"/>
</dbReference>
<dbReference type="GO" id="GO:0051864">
    <property type="term" value="F:histone H3K36 demethylase activity"/>
    <property type="evidence" value="ECO:0007669"/>
    <property type="project" value="TreeGrafter"/>
</dbReference>
<dbReference type="PANTHER" id="PTHR13096">
    <property type="entry name" value="MINA53 MYC INDUCED NUCLEAR ANTIGEN"/>
    <property type="match status" value="1"/>
</dbReference>
<dbReference type="EMBL" id="CAJNJA010030351">
    <property type="protein sequence ID" value="CAE7642243.1"/>
    <property type="molecule type" value="Genomic_DNA"/>
</dbReference>
<proteinExistence type="inferred from homology"/>
<evidence type="ECO:0000313" key="6">
    <source>
        <dbReference type="EMBL" id="CAE7642243.1"/>
    </source>
</evidence>
<comment type="similarity">
    <text evidence="3">Belongs to the ROX family.</text>
</comment>
<comment type="cofactor">
    <cofactor evidence="3">
        <name>Fe(2+)</name>
        <dbReference type="ChEBI" id="CHEBI:29033"/>
    </cofactor>
    <text evidence="3">Binds 1 Fe(2+) ion per subunit.</text>
</comment>
<evidence type="ECO:0000256" key="1">
    <source>
        <dbReference type="ARBA" id="ARBA00022723"/>
    </source>
</evidence>
<feature type="chain" id="PRO_5032363393" description="Bifunctional lysine-specific demethylase and histidyl-hydroxylase" evidence="4">
    <location>
        <begin position="21"/>
        <end position="508"/>
    </location>
</feature>
<comment type="caution">
    <text evidence="6">The sequence shown here is derived from an EMBL/GenBank/DDBJ whole genome shotgun (WGS) entry which is preliminary data.</text>
</comment>